<sequence>MELFKKLSEKLSTKGKKSFNGMIKPIDVDFDTSKNEFLDGLSKRALKLYEKQHDIKKFSQLVLSDPENTSHNELVDDLFNKGGVDPLEDEKLERLADNSRFLKDLGLID</sequence>
<reference evidence="1" key="2">
    <citation type="journal article" date="2021" name="PeerJ">
        <title>Extensive microbial diversity within the chicken gut microbiome revealed by metagenomics and culture.</title>
        <authorList>
            <person name="Gilroy R."/>
            <person name="Ravi A."/>
            <person name="Getino M."/>
            <person name="Pursley I."/>
            <person name="Horton D.L."/>
            <person name="Alikhan N.F."/>
            <person name="Baker D."/>
            <person name="Gharbi K."/>
            <person name="Hall N."/>
            <person name="Watson M."/>
            <person name="Adriaenssens E.M."/>
            <person name="Foster-Nyarko E."/>
            <person name="Jarju S."/>
            <person name="Secka A."/>
            <person name="Antonio M."/>
            <person name="Oren A."/>
            <person name="Chaudhuri R.R."/>
            <person name="La Ragione R."/>
            <person name="Hildebrand F."/>
            <person name="Pallen M.J."/>
        </authorList>
    </citation>
    <scope>NUCLEOTIDE SEQUENCE</scope>
    <source>
        <strain evidence="1">6276</strain>
    </source>
</reference>
<name>A0A9D1F075_9BACT</name>
<organism evidence="1 2">
    <name type="scientific">Candidatus Scatousia excrementigallinarum</name>
    <dbReference type="NCBI Taxonomy" id="2840935"/>
    <lineage>
        <taxon>Bacteria</taxon>
        <taxon>Candidatus Scatousia</taxon>
    </lineage>
</organism>
<evidence type="ECO:0000313" key="2">
    <source>
        <dbReference type="Proteomes" id="UP000823928"/>
    </source>
</evidence>
<reference evidence="1" key="1">
    <citation type="submission" date="2020-10" db="EMBL/GenBank/DDBJ databases">
        <authorList>
            <person name="Gilroy R."/>
        </authorList>
    </citation>
    <scope>NUCLEOTIDE SEQUENCE</scope>
    <source>
        <strain evidence="1">6276</strain>
    </source>
</reference>
<dbReference type="AlphaFoldDB" id="A0A9D1F075"/>
<accession>A0A9D1F075</accession>
<dbReference type="EMBL" id="DVIU01000197">
    <property type="protein sequence ID" value="HIS36939.1"/>
    <property type="molecule type" value="Genomic_DNA"/>
</dbReference>
<evidence type="ECO:0000313" key="1">
    <source>
        <dbReference type="EMBL" id="HIS36939.1"/>
    </source>
</evidence>
<gene>
    <name evidence="1" type="ORF">IAC10_09985</name>
</gene>
<dbReference type="Proteomes" id="UP000823928">
    <property type="component" value="Unassembled WGS sequence"/>
</dbReference>
<protein>
    <submittedName>
        <fullName evidence="1">Uncharacterized protein</fullName>
    </submittedName>
</protein>
<comment type="caution">
    <text evidence="1">The sequence shown here is derived from an EMBL/GenBank/DDBJ whole genome shotgun (WGS) entry which is preliminary data.</text>
</comment>
<proteinExistence type="predicted"/>